<evidence type="ECO:0000313" key="1">
    <source>
        <dbReference type="EMBL" id="MEY8001195.1"/>
    </source>
</evidence>
<gene>
    <name evidence="1" type="ORF">AB8U03_13520</name>
</gene>
<keyword evidence="2" id="KW-1185">Reference proteome</keyword>
<comment type="caution">
    <text evidence="1">The sequence shown here is derived from an EMBL/GenBank/DDBJ whole genome shotgun (WGS) entry which is preliminary data.</text>
</comment>
<reference evidence="1 2" key="1">
    <citation type="submission" date="2024-08" db="EMBL/GenBank/DDBJ databases">
        <title>Clostridium lapicellarii sp. nov., and Clostridium renhuaiense sp. nov., two species isolated from the mud in a fermentation cellar used for producing sauce-flavour Chinese liquors.</title>
        <authorList>
            <person name="Yang F."/>
            <person name="Wang H."/>
            <person name="Chen L.Q."/>
            <person name="Zhou N."/>
            <person name="Lu J.J."/>
            <person name="Pu X.X."/>
            <person name="Wan B."/>
            <person name="Wang L."/>
            <person name="Liu S.J."/>
        </authorList>
    </citation>
    <scope>NUCLEOTIDE SEQUENCE [LARGE SCALE GENOMIC DNA]</scope>
    <source>
        <strain evidence="1 2">MT-5</strain>
    </source>
</reference>
<proteinExistence type="predicted"/>
<organism evidence="1 2">
    <name type="scientific">Clostridium moutaii</name>
    <dbReference type="NCBI Taxonomy" id="3240932"/>
    <lineage>
        <taxon>Bacteria</taxon>
        <taxon>Bacillati</taxon>
        <taxon>Bacillota</taxon>
        <taxon>Clostridia</taxon>
        <taxon>Eubacteriales</taxon>
        <taxon>Clostridiaceae</taxon>
        <taxon>Clostridium</taxon>
    </lineage>
</organism>
<dbReference type="Proteomes" id="UP001564657">
    <property type="component" value="Unassembled WGS sequence"/>
</dbReference>
<name>A0ABV4BRM3_9CLOT</name>
<dbReference type="RefSeq" id="WP_369705089.1">
    <property type="nucleotide sequence ID" value="NZ_JBGEWD010000014.1"/>
</dbReference>
<accession>A0ABV4BRM3</accession>
<dbReference type="EMBL" id="JBGEWD010000014">
    <property type="protein sequence ID" value="MEY8001195.1"/>
    <property type="molecule type" value="Genomic_DNA"/>
</dbReference>
<sequence>MSGNNDSYNLREIFQQMELDLIASLKRNFYRHKNEELKEGFQWEQWQLSKLRNIEKYRKQNEKIVGKYSDPIQKTIDNVLNESFKAGENRVTKLINQIKSWLGKYKRKEAVIEFPTNISSNKSEIPGMEKLKDIISRVINKPKNNSLPQENNFFGMNDKKLKALTDSVQHDINVGQHSVLRKMDDVYRQTIFKTQVYMQSGATSLNQAIDMATKDFLDAGINSIVYKDGKRVNIAAYAEMALRTASQRATFLGEGKKRDEWGLHLVVVSAHANTCKLCLPWQGNILIDDVFSSGSKADGDYPLLSEAMKAGLLHPNCRHTLITYFPGITQLPKVPEEDTINKNYESEQKQRYMERQIRKYKRIEAGELDKSNVQKASGKVSEWQARLRQHLKDNPQLRRDNWREQIK</sequence>
<protein>
    <submittedName>
        <fullName evidence="1">Phage minor capsid protein</fullName>
    </submittedName>
</protein>
<dbReference type="InterPro" id="IPR009319">
    <property type="entry name" value="Phage_A118_VSP1"/>
</dbReference>
<evidence type="ECO:0000313" key="2">
    <source>
        <dbReference type="Proteomes" id="UP001564657"/>
    </source>
</evidence>
<dbReference type="Pfam" id="PF06152">
    <property type="entry name" value="Phage_min_cap2"/>
    <property type="match status" value="2"/>
</dbReference>